<evidence type="ECO:0000259" key="1">
    <source>
        <dbReference type="Pfam" id="PF22936"/>
    </source>
</evidence>
<evidence type="ECO:0000313" key="2">
    <source>
        <dbReference type="EMBL" id="KZR97927.1"/>
    </source>
</evidence>
<comment type="caution">
    <text evidence="2">The sequence shown here is derived from an EMBL/GenBank/DDBJ whole genome shotgun (WGS) entry which is preliminary data.</text>
</comment>
<keyword evidence="3" id="KW-1185">Reference proteome</keyword>
<organism evidence="2 3">
    <name type="scientific">Daphnia magna</name>
    <dbReference type="NCBI Taxonomy" id="35525"/>
    <lineage>
        <taxon>Eukaryota</taxon>
        <taxon>Metazoa</taxon>
        <taxon>Ecdysozoa</taxon>
        <taxon>Arthropoda</taxon>
        <taxon>Crustacea</taxon>
        <taxon>Branchiopoda</taxon>
        <taxon>Diplostraca</taxon>
        <taxon>Cladocera</taxon>
        <taxon>Anomopoda</taxon>
        <taxon>Daphniidae</taxon>
        <taxon>Daphnia</taxon>
    </lineage>
</organism>
<dbReference type="Proteomes" id="UP000076858">
    <property type="component" value="Unassembled WGS sequence"/>
</dbReference>
<feature type="non-terminal residue" evidence="2">
    <location>
        <position position="238"/>
    </location>
</feature>
<sequence>EELRNLESPLTEQQPIIKILHSLPTSYRAFQSAWLSVPALKQTIQNLTTRLIGEEALTKNINKGEMDPADVALFAGQTHPSAGASDVAFHTQRGRTGSYPEFRRGIQTMVTLTLLSPVSTVVKWVKSLTTAPSNGMMKENNKEMTVSTRAITHLTVSHHHSVLLQDNRITGAWKVNGIGGVQLEARGIGHINVTTFIEREETKGTFLDVLFVPNLLVNLFSVGSAIEAGIEVHFKGTK</sequence>
<accession>A0A164FM27</accession>
<evidence type="ECO:0000313" key="3">
    <source>
        <dbReference type="Proteomes" id="UP000076858"/>
    </source>
</evidence>
<feature type="non-terminal residue" evidence="2">
    <location>
        <position position="1"/>
    </location>
</feature>
<dbReference type="Pfam" id="PF14223">
    <property type="entry name" value="Retrotran_gag_2"/>
    <property type="match status" value="1"/>
</dbReference>
<proteinExistence type="predicted"/>
<dbReference type="Pfam" id="PF22936">
    <property type="entry name" value="Pol_BBD"/>
    <property type="match status" value="1"/>
</dbReference>
<gene>
    <name evidence="2" type="ORF">APZ42_006938</name>
</gene>
<reference evidence="2 3" key="1">
    <citation type="submission" date="2016-03" db="EMBL/GenBank/DDBJ databases">
        <title>EvidentialGene: Evidence-directed Construction of Genes on Genomes.</title>
        <authorList>
            <person name="Gilbert D.G."/>
            <person name="Choi J.-H."/>
            <person name="Mockaitis K."/>
            <person name="Colbourne J."/>
            <person name="Pfrender M."/>
        </authorList>
    </citation>
    <scope>NUCLEOTIDE SEQUENCE [LARGE SCALE GENOMIC DNA]</scope>
    <source>
        <strain evidence="2 3">Xinb3</strain>
        <tissue evidence="2">Complete organism</tissue>
    </source>
</reference>
<dbReference type="InterPro" id="IPR054722">
    <property type="entry name" value="PolX-like_BBD"/>
</dbReference>
<dbReference type="EMBL" id="LRGB01019553">
    <property type="protein sequence ID" value="KZR97927.1"/>
    <property type="molecule type" value="Genomic_DNA"/>
</dbReference>
<feature type="domain" description="Retrovirus-related Pol polyprotein from transposon TNT 1-94-like beta-barrel" evidence="1">
    <location>
        <begin position="174"/>
        <end position="229"/>
    </location>
</feature>
<name>A0A164FM27_9CRUS</name>
<dbReference type="OrthoDB" id="8011942at2759"/>
<protein>
    <recommendedName>
        <fullName evidence="1">Retrovirus-related Pol polyprotein from transposon TNT 1-94-like beta-barrel domain-containing protein</fullName>
    </recommendedName>
</protein>
<dbReference type="AlphaFoldDB" id="A0A164FM27"/>